<feature type="compositionally biased region" description="Basic and acidic residues" evidence="1">
    <location>
        <begin position="39"/>
        <end position="52"/>
    </location>
</feature>
<feature type="compositionally biased region" description="Basic residues" evidence="1">
    <location>
        <begin position="53"/>
        <end position="63"/>
    </location>
</feature>
<name>A0A821YWA5_9BILA</name>
<reference evidence="2" key="1">
    <citation type="submission" date="2021-02" db="EMBL/GenBank/DDBJ databases">
        <authorList>
            <person name="Nowell W R."/>
        </authorList>
    </citation>
    <scope>NUCLEOTIDE SEQUENCE</scope>
</reference>
<feature type="non-terminal residue" evidence="2">
    <location>
        <position position="1"/>
    </location>
</feature>
<sequence length="80" mass="8988">NSSSPSTNSSSTPTTTTIQTNKQITIQDIDTNKYEEILAKEPDLTRQPEKSALKKSHGVKRRVIPVFRENQRPSPRPSPK</sequence>
<dbReference type="Proteomes" id="UP000663873">
    <property type="component" value="Unassembled WGS sequence"/>
</dbReference>
<evidence type="ECO:0000313" key="2">
    <source>
        <dbReference type="EMBL" id="CAF4971255.1"/>
    </source>
</evidence>
<feature type="non-terminal residue" evidence="2">
    <location>
        <position position="80"/>
    </location>
</feature>
<organism evidence="2 3">
    <name type="scientific">Rotaria socialis</name>
    <dbReference type="NCBI Taxonomy" id="392032"/>
    <lineage>
        <taxon>Eukaryota</taxon>
        <taxon>Metazoa</taxon>
        <taxon>Spiralia</taxon>
        <taxon>Gnathifera</taxon>
        <taxon>Rotifera</taxon>
        <taxon>Eurotatoria</taxon>
        <taxon>Bdelloidea</taxon>
        <taxon>Philodinida</taxon>
        <taxon>Philodinidae</taxon>
        <taxon>Rotaria</taxon>
    </lineage>
</organism>
<keyword evidence="3" id="KW-1185">Reference proteome</keyword>
<accession>A0A821YWA5</accession>
<comment type="caution">
    <text evidence="2">The sequence shown here is derived from an EMBL/GenBank/DDBJ whole genome shotgun (WGS) entry which is preliminary data.</text>
</comment>
<feature type="region of interest" description="Disordered" evidence="1">
    <location>
        <begin position="39"/>
        <end position="80"/>
    </location>
</feature>
<proteinExistence type="predicted"/>
<protein>
    <submittedName>
        <fullName evidence="2">Uncharacterized protein</fullName>
    </submittedName>
</protein>
<gene>
    <name evidence="2" type="ORF">UJA718_LOCUS48770</name>
</gene>
<evidence type="ECO:0000313" key="3">
    <source>
        <dbReference type="Proteomes" id="UP000663873"/>
    </source>
</evidence>
<feature type="region of interest" description="Disordered" evidence="1">
    <location>
        <begin position="1"/>
        <end position="23"/>
    </location>
</feature>
<dbReference type="AlphaFoldDB" id="A0A821YWA5"/>
<evidence type="ECO:0000256" key="1">
    <source>
        <dbReference type="SAM" id="MobiDB-lite"/>
    </source>
</evidence>
<dbReference type="EMBL" id="CAJOBP010099196">
    <property type="protein sequence ID" value="CAF4971255.1"/>
    <property type="molecule type" value="Genomic_DNA"/>
</dbReference>